<dbReference type="OMA" id="FQTHEVD"/>
<dbReference type="SUPFAM" id="SSF103657">
    <property type="entry name" value="BAR/IMD domain-like"/>
    <property type="match status" value="1"/>
</dbReference>
<dbReference type="InterPro" id="IPR027267">
    <property type="entry name" value="AH/BAR_dom_sf"/>
</dbReference>
<dbReference type="GO" id="GO:0032153">
    <property type="term" value="C:cell division site"/>
    <property type="evidence" value="ECO:0007669"/>
    <property type="project" value="TreeGrafter"/>
</dbReference>
<keyword evidence="1" id="KW-0254">Endocytosis</keyword>
<dbReference type="GO" id="GO:0030139">
    <property type="term" value="C:endocytic vesicle"/>
    <property type="evidence" value="ECO:0007669"/>
    <property type="project" value="TreeGrafter"/>
</dbReference>
<evidence type="ECO:0000256" key="2">
    <source>
        <dbReference type="SAM" id="MobiDB-lite"/>
    </source>
</evidence>
<dbReference type="EMBL" id="GL698470">
    <property type="protein sequence ID" value="EFY93762.1"/>
    <property type="molecule type" value="Genomic_DNA"/>
</dbReference>
<dbReference type="GO" id="GO:0006897">
    <property type="term" value="P:endocytosis"/>
    <property type="evidence" value="ECO:0007669"/>
    <property type="project" value="UniProtKB-KW"/>
</dbReference>
<evidence type="ECO:0000256" key="1">
    <source>
        <dbReference type="ARBA" id="ARBA00022583"/>
    </source>
</evidence>
<evidence type="ECO:0000313" key="5">
    <source>
        <dbReference type="Proteomes" id="UP000002499"/>
    </source>
</evidence>
<reference evidence="4 5" key="1">
    <citation type="journal article" date="2011" name="PLoS Genet.">
        <title>Genome sequencing and comparative transcriptomics of the model entomopathogenic fungi Metarhizium anisopliae and M. acridum.</title>
        <authorList>
            <person name="Gao Q."/>
            <person name="Jin K."/>
            <person name="Ying S.H."/>
            <person name="Zhang Y."/>
            <person name="Xiao G."/>
            <person name="Shang Y."/>
            <person name="Duan Z."/>
            <person name="Hu X."/>
            <person name="Xie X.Q."/>
            <person name="Zhou G."/>
            <person name="Peng G."/>
            <person name="Luo Z."/>
            <person name="Huang W."/>
            <person name="Wang B."/>
            <person name="Fang W."/>
            <person name="Wang S."/>
            <person name="Zhong Y."/>
            <person name="Ma L.J."/>
            <person name="St Leger R.J."/>
            <person name="Zhao G.P."/>
            <person name="Pei Y."/>
            <person name="Feng M.G."/>
            <person name="Xia Y."/>
            <person name="Wang C."/>
        </authorList>
    </citation>
    <scope>NUCLEOTIDE SEQUENCE [LARGE SCALE GENOMIC DNA]</scope>
    <source>
        <strain evidence="4 5">CQMa 102</strain>
    </source>
</reference>
<dbReference type="InParanoid" id="E9DR84"/>
<feature type="region of interest" description="Disordered" evidence="2">
    <location>
        <begin position="162"/>
        <end position="181"/>
    </location>
</feature>
<feature type="compositionally biased region" description="Polar residues" evidence="2">
    <location>
        <begin position="590"/>
        <end position="606"/>
    </location>
</feature>
<dbReference type="Proteomes" id="UP000002499">
    <property type="component" value="Unassembled WGS sequence"/>
</dbReference>
<dbReference type="Pfam" id="PF10291">
    <property type="entry name" value="muHD"/>
    <property type="match status" value="1"/>
</dbReference>
<sequence>MEDMARSDYPAMLANLQPGQAVQTLNDRVKRINKVNLEIADWLQPGAAVSEQNPEFTIRTRVRHQLCSLAIIADPVLSLSCVATPPKTCFTTNLVLFSVFQVPWTRIVDAIERIAQSHHLFSERLESDVERPLRLYQQRRDYQNMHNISSNLTAMARDLEGAQDKSDKLNRKGAKASSQKVDEASAKLESAAQQWESQAPFIFESLQAVDETRVNHLRDVLTQYQTHETDQAQRVQEIAAQTLAVVLEINTEKEIKDFVASTVAGKPLAATRISTRRASIPGRQPSLEQPPMPHSDTMNSTASATIPPPTRGSVSQQSHHDDESNEQLPTDQPKESKLRRLGTLFGGRRRQSVHGGFGSLSPGKAGGITFGRLGSSHGRGVSPRTSSTNLHESGRLASLAETPDTPTASTHDESINDRSRSHEATNGIHTKDGTEAAGVNGAQSSDIFDVPPPPGPPPTQQTEKAGGLTKDEEGFTVRAPMNDPISEAQREAAGEEADQLFKLNIQNKPVEEEDPEAKQAALSSVANTLKLGPATRRTSTVRGRRDVRNTVFVPPPGATQTEPFLPAISASPPMPSSASFMRSPAMTALASETSTAGTSDSQSVRSGHSLGSLVHAKHPELSGPGLQSSIIETVSATFEDGVVKSASIAGELAFVNNDADISSEKTHETIRINNFPKLERIGPNRIFVQNASPDQPDQYALDLSHLAKTSIAFSYKVFSDDSDPSGLGKHCPLLLKPVWKPQEDKLGLLLQYQLNPMSKFTAPITLHNVVFVARYEGEATAAQTKPSGTHLKDKHLVYWRLGDVTLTGDMQKIVCRVVGAEGICPSPGHVEARWEYTASGDALVGSGISVSRLADKGKGKELTDDDPFADAGSATSQTWLDIPATRKLVSGKYEGK</sequence>
<dbReference type="InterPro" id="IPR018808">
    <property type="entry name" value="Muniscin_C"/>
</dbReference>
<accession>E9DR84</accession>
<dbReference type="CDD" id="cd09264">
    <property type="entry name" value="AP_Syp1_MHD"/>
    <property type="match status" value="1"/>
</dbReference>
<feature type="region of interest" description="Disordered" evidence="2">
    <location>
        <begin position="585"/>
        <end position="609"/>
    </location>
</feature>
<protein>
    <submittedName>
        <fullName evidence="4">Fes/CIP4 domain-containing protein</fullName>
    </submittedName>
</protein>
<keyword evidence="5" id="KW-1185">Reference proteome</keyword>
<evidence type="ECO:0000313" key="4">
    <source>
        <dbReference type="EMBL" id="EFY93762.1"/>
    </source>
</evidence>
<dbReference type="OrthoDB" id="331602at2759"/>
<dbReference type="STRING" id="655827.E9DR84"/>
<feature type="region of interest" description="Disordered" evidence="2">
    <location>
        <begin position="274"/>
        <end position="468"/>
    </location>
</feature>
<dbReference type="CDD" id="cd07650">
    <property type="entry name" value="F-BAR_Syp1p_like"/>
    <property type="match status" value="1"/>
</dbReference>
<dbReference type="HOGENOM" id="CLU_011037_0_0_1"/>
<organism evidence="5">
    <name type="scientific">Metarhizium acridum (strain CQMa 102)</name>
    <dbReference type="NCBI Taxonomy" id="655827"/>
    <lineage>
        <taxon>Eukaryota</taxon>
        <taxon>Fungi</taxon>
        <taxon>Dikarya</taxon>
        <taxon>Ascomycota</taxon>
        <taxon>Pezizomycotina</taxon>
        <taxon>Sordariomycetes</taxon>
        <taxon>Hypocreomycetidae</taxon>
        <taxon>Hypocreales</taxon>
        <taxon>Clavicipitaceae</taxon>
        <taxon>Metarhizium</taxon>
    </lineage>
</organism>
<gene>
    <name evidence="4" type="ORF">MAC_00253</name>
</gene>
<feature type="compositionally biased region" description="Pro residues" evidence="2">
    <location>
        <begin position="450"/>
        <end position="459"/>
    </location>
</feature>
<name>E9DR84_METAQ</name>
<evidence type="ECO:0000259" key="3">
    <source>
        <dbReference type="Pfam" id="PF10291"/>
    </source>
</evidence>
<feature type="domain" description="Muniscin C-terminal" evidence="3">
    <location>
        <begin position="624"/>
        <end position="895"/>
    </location>
</feature>
<dbReference type="GO" id="GO:0005886">
    <property type="term" value="C:plasma membrane"/>
    <property type="evidence" value="ECO:0007669"/>
    <property type="project" value="TreeGrafter"/>
</dbReference>
<dbReference type="PANTHER" id="PTHR23065:SF54">
    <property type="entry name" value="SUPPRESSOR OF YEAST PROFILIN DELETION"/>
    <property type="match status" value="1"/>
</dbReference>
<feature type="compositionally biased region" description="Basic and acidic residues" evidence="2">
    <location>
        <begin position="410"/>
        <end position="434"/>
    </location>
</feature>
<dbReference type="FunCoup" id="E9DR84">
    <property type="interactions" value="141"/>
</dbReference>
<dbReference type="eggNOG" id="ENOG502QQAW">
    <property type="taxonomic scope" value="Eukaryota"/>
</dbReference>
<dbReference type="Gene3D" id="1.20.1270.60">
    <property type="entry name" value="Arfaptin homology (AH) domain/BAR domain"/>
    <property type="match status" value="1"/>
</dbReference>
<dbReference type="PANTHER" id="PTHR23065">
    <property type="entry name" value="PROLINE-SERINE-THREONINE PHOSPHATASE INTERACTING PROTEIN 1"/>
    <property type="match status" value="1"/>
</dbReference>
<dbReference type="AlphaFoldDB" id="E9DR84"/>
<dbReference type="GO" id="GO:0032185">
    <property type="term" value="P:septin cytoskeleton organization"/>
    <property type="evidence" value="ECO:0007669"/>
    <property type="project" value="TreeGrafter"/>
</dbReference>
<proteinExistence type="predicted"/>
<dbReference type="InterPro" id="IPR049609">
    <property type="entry name" value="Syp1-like_MHD"/>
</dbReference>